<evidence type="ECO:0000256" key="7">
    <source>
        <dbReference type="PIRSR" id="PIRSR600715-1"/>
    </source>
</evidence>
<evidence type="ECO:0000256" key="5">
    <source>
        <dbReference type="ARBA" id="ARBA00022989"/>
    </source>
</evidence>
<feature type="transmembrane region" description="Helical" evidence="8">
    <location>
        <begin position="213"/>
        <end position="231"/>
    </location>
</feature>
<evidence type="ECO:0000256" key="3">
    <source>
        <dbReference type="ARBA" id="ARBA00022679"/>
    </source>
</evidence>
<keyword evidence="6 8" id="KW-0472">Membrane</keyword>
<dbReference type="GO" id="GO:0016780">
    <property type="term" value="F:phosphotransferase activity, for other substituted phosphate groups"/>
    <property type="evidence" value="ECO:0007669"/>
    <property type="project" value="InterPro"/>
</dbReference>
<feature type="transmembrane region" description="Helical" evidence="8">
    <location>
        <begin position="6"/>
        <end position="26"/>
    </location>
</feature>
<dbReference type="GO" id="GO:0005886">
    <property type="term" value="C:plasma membrane"/>
    <property type="evidence" value="ECO:0007669"/>
    <property type="project" value="UniProtKB-SubCell"/>
</dbReference>
<dbReference type="EMBL" id="JADEYS010000001">
    <property type="protein sequence ID" value="MBE9395936.1"/>
    <property type="molecule type" value="Genomic_DNA"/>
</dbReference>
<sequence>MWFLFVGILAFLATYLLTGYFRYYALKNRLMDIPNERSSHEIPTPRGGGVAIALVLTVFFTALGFVEPDIQQSLLAIIFACAGICLVGLVDDHRHVSARWRLLVHFSGISLALVMMGGVPPIEVYDVSVEAGFIGSVLIVTGLVWLLNLFNFMDGIDGIASIETITSGLALAFLSWMVVPDSMIWVPPLFMACSVLGFLIWNFPPAKIFMGDAGSGFIGALLGLLAVHAAWESPVLLWCWVIMLAVFVVDASVTLARRLIALEPVYKPHRSHAYQNASRLYRSHLPVTLGVAGINVVFLFPIAFSVATGLVEGVVGVVIAYVPLCFIALYLKSGVSEEKV</sequence>
<dbReference type="GO" id="GO:0046872">
    <property type="term" value="F:metal ion binding"/>
    <property type="evidence" value="ECO:0007669"/>
    <property type="project" value="UniProtKB-KW"/>
</dbReference>
<dbReference type="Pfam" id="PF00953">
    <property type="entry name" value="Glycos_transf_4"/>
    <property type="match status" value="1"/>
</dbReference>
<keyword evidence="3" id="KW-0808">Transferase</keyword>
<comment type="cofactor">
    <cofactor evidence="7">
        <name>Mg(2+)</name>
        <dbReference type="ChEBI" id="CHEBI:18420"/>
    </cofactor>
</comment>
<dbReference type="CDD" id="cd06854">
    <property type="entry name" value="GT_WbpL_WbcO_like"/>
    <property type="match status" value="1"/>
</dbReference>
<dbReference type="Proteomes" id="UP000640333">
    <property type="component" value="Unassembled WGS sequence"/>
</dbReference>
<dbReference type="InterPro" id="IPR000715">
    <property type="entry name" value="Glycosyl_transferase_4"/>
</dbReference>
<evidence type="ECO:0000256" key="2">
    <source>
        <dbReference type="ARBA" id="ARBA00022475"/>
    </source>
</evidence>
<keyword evidence="5 8" id="KW-1133">Transmembrane helix</keyword>
<feature type="binding site" evidence="7">
    <location>
        <position position="151"/>
    </location>
    <ligand>
        <name>Mg(2+)</name>
        <dbReference type="ChEBI" id="CHEBI:18420"/>
    </ligand>
</feature>
<keyword evidence="4 8" id="KW-0812">Transmembrane</keyword>
<keyword evidence="2" id="KW-1003">Cell membrane</keyword>
<comment type="subcellular location">
    <subcellularLocation>
        <location evidence="1">Cell membrane</location>
        <topology evidence="1">Multi-pass membrane protein</topology>
    </subcellularLocation>
</comment>
<dbReference type="AlphaFoldDB" id="A0A8J7K5R9"/>
<evidence type="ECO:0000256" key="4">
    <source>
        <dbReference type="ARBA" id="ARBA00022692"/>
    </source>
</evidence>
<reference evidence="9" key="1">
    <citation type="submission" date="2020-10" db="EMBL/GenBank/DDBJ databases">
        <title>Bacterium isolated from coastal waters sediment.</title>
        <authorList>
            <person name="Chen R.-J."/>
            <person name="Lu D.-C."/>
            <person name="Zhu K.-L."/>
            <person name="Du Z.-J."/>
        </authorList>
    </citation>
    <scope>NUCLEOTIDE SEQUENCE</scope>
    <source>
        <strain evidence="9">N1Y112</strain>
    </source>
</reference>
<feature type="binding site" evidence="7">
    <location>
        <position position="212"/>
    </location>
    <ligand>
        <name>Mg(2+)</name>
        <dbReference type="ChEBI" id="CHEBI:18420"/>
    </ligand>
</feature>
<feature type="transmembrane region" description="Helical" evidence="8">
    <location>
        <begin position="159"/>
        <end position="178"/>
    </location>
</feature>
<feature type="transmembrane region" description="Helical" evidence="8">
    <location>
        <begin position="47"/>
        <end position="66"/>
    </location>
</feature>
<dbReference type="GO" id="GO:0071555">
    <property type="term" value="P:cell wall organization"/>
    <property type="evidence" value="ECO:0007669"/>
    <property type="project" value="TreeGrafter"/>
</dbReference>
<feature type="transmembrane region" description="Helical" evidence="8">
    <location>
        <begin position="310"/>
        <end position="331"/>
    </location>
</feature>
<evidence type="ECO:0000256" key="1">
    <source>
        <dbReference type="ARBA" id="ARBA00004651"/>
    </source>
</evidence>
<protein>
    <submittedName>
        <fullName evidence="9">Glycosyltransferase family 4 protein</fullName>
    </submittedName>
</protein>
<dbReference type="PANTHER" id="PTHR22926">
    <property type="entry name" value="PHOSPHO-N-ACETYLMURAMOYL-PENTAPEPTIDE-TRANSFERASE"/>
    <property type="match status" value="1"/>
</dbReference>
<feature type="transmembrane region" description="Helical" evidence="8">
    <location>
        <begin position="184"/>
        <end position="201"/>
    </location>
</feature>
<accession>A0A8J7K5R9</accession>
<evidence type="ECO:0000256" key="8">
    <source>
        <dbReference type="SAM" id="Phobius"/>
    </source>
</evidence>
<feature type="transmembrane region" description="Helical" evidence="8">
    <location>
        <begin position="102"/>
        <end position="119"/>
    </location>
</feature>
<evidence type="ECO:0000313" key="9">
    <source>
        <dbReference type="EMBL" id="MBE9395936.1"/>
    </source>
</evidence>
<evidence type="ECO:0000256" key="6">
    <source>
        <dbReference type="ARBA" id="ARBA00023136"/>
    </source>
</evidence>
<organism evidence="9 10">
    <name type="scientific">Pontibacterium sinense</name>
    <dbReference type="NCBI Taxonomy" id="2781979"/>
    <lineage>
        <taxon>Bacteria</taxon>
        <taxon>Pseudomonadati</taxon>
        <taxon>Pseudomonadota</taxon>
        <taxon>Gammaproteobacteria</taxon>
        <taxon>Oceanospirillales</taxon>
        <taxon>Oceanospirillaceae</taxon>
        <taxon>Pontibacterium</taxon>
    </lineage>
</organism>
<dbReference type="RefSeq" id="WP_193951487.1">
    <property type="nucleotide sequence ID" value="NZ_JADEYS010000001.1"/>
</dbReference>
<feature type="transmembrane region" description="Helical" evidence="8">
    <location>
        <begin position="131"/>
        <end position="152"/>
    </location>
</feature>
<dbReference type="GO" id="GO:0044038">
    <property type="term" value="P:cell wall macromolecule biosynthetic process"/>
    <property type="evidence" value="ECO:0007669"/>
    <property type="project" value="TreeGrafter"/>
</dbReference>
<keyword evidence="7" id="KW-0460">Magnesium</keyword>
<comment type="caution">
    <text evidence="9">The sequence shown here is derived from an EMBL/GenBank/DDBJ whole genome shotgun (WGS) entry which is preliminary data.</text>
</comment>
<dbReference type="GO" id="GO:0009103">
    <property type="term" value="P:lipopolysaccharide biosynthetic process"/>
    <property type="evidence" value="ECO:0007669"/>
    <property type="project" value="TreeGrafter"/>
</dbReference>
<gene>
    <name evidence="9" type="ORF">IOQ59_01540</name>
</gene>
<feature type="transmembrane region" description="Helical" evidence="8">
    <location>
        <begin position="281"/>
        <end position="304"/>
    </location>
</feature>
<dbReference type="PANTHER" id="PTHR22926:SF3">
    <property type="entry name" value="UNDECAPRENYL-PHOSPHATE ALPHA-N-ACETYLGLUCOSAMINYL 1-PHOSPHATE TRANSFERASE"/>
    <property type="match status" value="1"/>
</dbReference>
<name>A0A8J7K5R9_9GAMM</name>
<keyword evidence="10" id="KW-1185">Reference proteome</keyword>
<keyword evidence="7" id="KW-0479">Metal-binding</keyword>
<feature type="transmembrane region" description="Helical" evidence="8">
    <location>
        <begin position="72"/>
        <end position="90"/>
    </location>
</feature>
<evidence type="ECO:0000313" key="10">
    <source>
        <dbReference type="Proteomes" id="UP000640333"/>
    </source>
</evidence>
<feature type="transmembrane region" description="Helical" evidence="8">
    <location>
        <begin position="237"/>
        <end position="260"/>
    </location>
</feature>
<proteinExistence type="predicted"/>